<organism evidence="2 3">
    <name type="scientific">Algoriphagus taiwanensis</name>
    <dbReference type="NCBI Taxonomy" id="1445656"/>
    <lineage>
        <taxon>Bacteria</taxon>
        <taxon>Pseudomonadati</taxon>
        <taxon>Bacteroidota</taxon>
        <taxon>Cytophagia</taxon>
        <taxon>Cytophagales</taxon>
        <taxon>Cyclobacteriaceae</taxon>
        <taxon>Algoriphagus</taxon>
    </lineage>
</organism>
<feature type="transmembrane region" description="Helical" evidence="1">
    <location>
        <begin position="119"/>
        <end position="138"/>
    </location>
</feature>
<feature type="transmembrane region" description="Helical" evidence="1">
    <location>
        <begin position="38"/>
        <end position="62"/>
    </location>
</feature>
<evidence type="ECO:0000313" key="2">
    <source>
        <dbReference type="EMBL" id="GMQ35187.1"/>
    </source>
</evidence>
<proteinExistence type="predicted"/>
<dbReference type="EMBL" id="BTPE01000015">
    <property type="protein sequence ID" value="GMQ35187.1"/>
    <property type="molecule type" value="Genomic_DNA"/>
</dbReference>
<evidence type="ECO:0000256" key="1">
    <source>
        <dbReference type="SAM" id="Phobius"/>
    </source>
</evidence>
<reference evidence="2 3" key="1">
    <citation type="submission" date="2023-08" db="EMBL/GenBank/DDBJ databases">
        <title>Draft genome sequence of Algoriphagus taiwanensis.</title>
        <authorList>
            <person name="Takatani N."/>
            <person name="Hosokawa M."/>
            <person name="Sawabe T."/>
        </authorList>
    </citation>
    <scope>NUCLEOTIDE SEQUENCE [LARGE SCALE GENOMIC DNA]</scope>
    <source>
        <strain evidence="2 3">JCM 19755</strain>
    </source>
</reference>
<name>A0ABQ6Q5K8_9BACT</name>
<keyword evidence="3" id="KW-1185">Reference proteome</keyword>
<protein>
    <recommendedName>
        <fullName evidence="4">Small multi-drug export protein</fullName>
    </recommendedName>
</protein>
<keyword evidence="1" id="KW-0812">Transmembrane</keyword>
<keyword evidence="1" id="KW-1133">Transmembrane helix</keyword>
<feature type="transmembrane region" description="Helical" evidence="1">
    <location>
        <begin position="83"/>
        <end position="113"/>
    </location>
</feature>
<evidence type="ECO:0000313" key="3">
    <source>
        <dbReference type="Proteomes" id="UP001307705"/>
    </source>
</evidence>
<evidence type="ECO:0008006" key="4">
    <source>
        <dbReference type="Google" id="ProtNLM"/>
    </source>
</evidence>
<sequence length="152" mass="17218">MSEALITFFGIYVLSLFKFISGPVLGYAAGYSFFETVFVTIAGMMTSVFIFTFIGTEIKKLVEKHLIKKRPIFSKRSRRIVQVWQKSGIIGIAFLTPLLLTPIGGTLILVSFGTQKRKIFLYMFISGLFWACFFSLTIEQILSIPFFQNLIG</sequence>
<dbReference type="Proteomes" id="UP001307705">
    <property type="component" value="Unassembled WGS sequence"/>
</dbReference>
<gene>
    <name evidence="2" type="ORF">Ataiwa_34600</name>
</gene>
<keyword evidence="1" id="KW-0472">Membrane</keyword>
<comment type="caution">
    <text evidence="2">The sequence shown here is derived from an EMBL/GenBank/DDBJ whole genome shotgun (WGS) entry which is preliminary data.</text>
</comment>
<accession>A0ABQ6Q5K8</accession>